<dbReference type="EMBL" id="JACRTB010000001">
    <property type="protein sequence ID" value="MBC8574930.1"/>
    <property type="molecule type" value="Genomic_DNA"/>
</dbReference>
<dbReference type="RefSeq" id="WP_262398621.1">
    <property type="nucleotide sequence ID" value="NZ_JACRTB010000001.1"/>
</dbReference>
<dbReference type="Proteomes" id="UP000658131">
    <property type="component" value="Unassembled WGS sequence"/>
</dbReference>
<keyword evidence="3" id="KW-1185">Reference proteome</keyword>
<dbReference type="InterPro" id="IPR013221">
    <property type="entry name" value="Mur_ligase_cen"/>
</dbReference>
<dbReference type="InterPro" id="IPR050061">
    <property type="entry name" value="MurCDEF_pg_biosynth"/>
</dbReference>
<reference evidence="2 3" key="1">
    <citation type="submission" date="2020-08" db="EMBL/GenBank/DDBJ databases">
        <title>Genome public.</title>
        <authorList>
            <person name="Liu C."/>
            <person name="Sun Q."/>
        </authorList>
    </citation>
    <scope>NUCLEOTIDE SEQUENCE [LARGE SCALE GENOMIC DNA]</scope>
    <source>
        <strain evidence="2 3">BX1</strain>
    </source>
</reference>
<organism evidence="2 3">
    <name type="scientific">Yanshouia hominis</name>
    <dbReference type="NCBI Taxonomy" id="2763673"/>
    <lineage>
        <taxon>Bacteria</taxon>
        <taxon>Bacillati</taxon>
        <taxon>Bacillota</taxon>
        <taxon>Clostridia</taxon>
        <taxon>Eubacteriales</taxon>
        <taxon>Oscillospiraceae</taxon>
        <taxon>Yanshouia</taxon>
    </lineage>
</organism>
<evidence type="ECO:0000259" key="1">
    <source>
        <dbReference type="Pfam" id="PF08245"/>
    </source>
</evidence>
<feature type="domain" description="Mur ligase central" evidence="1">
    <location>
        <begin position="36"/>
        <end position="160"/>
    </location>
</feature>
<dbReference type="NCBIfam" id="TIGR04012">
    <property type="entry name" value="poly_gGlu_PgsB"/>
    <property type="match status" value="1"/>
</dbReference>
<dbReference type="Pfam" id="PF08245">
    <property type="entry name" value="Mur_ligase_M"/>
    <property type="match status" value="1"/>
</dbReference>
<dbReference type="SUPFAM" id="SSF53623">
    <property type="entry name" value="MurD-like peptide ligases, catalytic domain"/>
    <property type="match status" value="1"/>
</dbReference>
<sequence>MSLLMLLLTFGYLAFLAAENARALRDRRQISHVVYVNGTRGKSTVSRLIDAGLRAGGYRVFCKTTGSLAMTIDVDGGERPIIRHGRANIKEQLRILRLAAKEKAEVLVAECMAVDPALQYLSQHRMMRADFGVITNVRLDHTDEMGATLDEICESLCSTVPQNGVVFTADAVHAAAIGRRAAALGSELVLALPDENLPVGIDFPENVALALAVCERLGVDRKTALKGMAHYQRDPYALSLFVLPGGALFINGLSINDPDSSERVWRMLAEKNGLFEKRLILLVNNRPDRGYRTEHMLLLARRLSPDEVWLMGAFRGAAARRLHKLPNPPLIRSFTRAASLPLADQGADTVIFAAGNIANEGHPLMARVRKEGTPFVP</sequence>
<evidence type="ECO:0000313" key="3">
    <source>
        <dbReference type="Proteomes" id="UP000658131"/>
    </source>
</evidence>
<dbReference type="PRINTS" id="PR01758">
    <property type="entry name" value="CAPSULEPROTB"/>
</dbReference>
<dbReference type="PANTHER" id="PTHR43445">
    <property type="entry name" value="UDP-N-ACETYLMURAMATE--L-ALANINE LIGASE-RELATED"/>
    <property type="match status" value="1"/>
</dbReference>
<gene>
    <name evidence="2" type="primary">pgsB</name>
    <name evidence="2" type="ORF">H8717_00690</name>
</gene>
<evidence type="ECO:0000313" key="2">
    <source>
        <dbReference type="EMBL" id="MBC8574930.1"/>
    </source>
</evidence>
<dbReference type="PANTHER" id="PTHR43445:SF1">
    <property type="entry name" value="PGA SYNTHASE CAPB"/>
    <property type="match status" value="1"/>
</dbReference>
<dbReference type="InterPro" id="IPR036565">
    <property type="entry name" value="Mur-like_cat_sf"/>
</dbReference>
<dbReference type="Gene3D" id="3.40.1190.10">
    <property type="entry name" value="Mur-like, catalytic domain"/>
    <property type="match status" value="1"/>
</dbReference>
<accession>A0ABR7NFG7</accession>
<protein>
    <submittedName>
        <fullName evidence="2">Poly-gamma-glutamate synthase PgsB</fullName>
    </submittedName>
</protein>
<proteinExistence type="predicted"/>
<name>A0ABR7NFG7_9FIRM</name>
<dbReference type="InterPro" id="IPR008337">
    <property type="entry name" value="Capsule_biosynth_CapB"/>
</dbReference>
<comment type="caution">
    <text evidence="2">The sequence shown here is derived from an EMBL/GenBank/DDBJ whole genome shotgun (WGS) entry which is preliminary data.</text>
</comment>